<dbReference type="EMBL" id="JAEFBJ010000007">
    <property type="protein sequence ID" value="KAG7588167.1"/>
    <property type="molecule type" value="Genomic_DNA"/>
</dbReference>
<organism evidence="1 2">
    <name type="scientific">Arabidopsis suecica</name>
    <name type="common">Swedish thale-cress</name>
    <name type="synonym">Cardaminopsis suecica</name>
    <dbReference type="NCBI Taxonomy" id="45249"/>
    <lineage>
        <taxon>Eukaryota</taxon>
        <taxon>Viridiplantae</taxon>
        <taxon>Streptophyta</taxon>
        <taxon>Embryophyta</taxon>
        <taxon>Tracheophyta</taxon>
        <taxon>Spermatophyta</taxon>
        <taxon>Magnoliopsida</taxon>
        <taxon>eudicotyledons</taxon>
        <taxon>Gunneridae</taxon>
        <taxon>Pentapetalae</taxon>
        <taxon>rosids</taxon>
        <taxon>malvids</taxon>
        <taxon>Brassicales</taxon>
        <taxon>Brassicaceae</taxon>
        <taxon>Camelineae</taxon>
        <taxon>Arabidopsis</taxon>
    </lineage>
</organism>
<dbReference type="OrthoDB" id="1111606at2759"/>
<reference evidence="1 2" key="1">
    <citation type="submission" date="2020-12" db="EMBL/GenBank/DDBJ databases">
        <title>Concerted genomic and epigenomic changes stabilize Arabidopsis allopolyploids.</title>
        <authorList>
            <person name="Chen Z."/>
        </authorList>
    </citation>
    <scope>NUCLEOTIDE SEQUENCE [LARGE SCALE GENOMIC DNA]</scope>
    <source>
        <strain evidence="1">As9502</strain>
        <tissue evidence="1">Leaf</tissue>
    </source>
</reference>
<name>A0A8T2BL98_ARASU</name>
<accession>A0A8T2BL98</accession>
<proteinExistence type="predicted"/>
<gene>
    <name evidence="1" type="ORF">ISN44_As07g005120</name>
</gene>
<sequence length="209" mass="23135">MVSSKKKVIATKKTSPSLAIAKKKSCGNKDVVPVEAPIVSSYNDRIRPLLDTLDRLRNLSDERRDPFAAFKELRAARKEASDVRSKAAVYKASIILNNAFTVGTSKTIRVLVESMDDTDADSLKSAVEHLISTLEDPVVVVLDSSPEKDKLRRRRFDCVGLCHRSYEVKLLAVETTGFDCVGLCHQSYGCGDMNHMIERGTVGYVVEEV</sequence>
<dbReference type="Proteomes" id="UP000694251">
    <property type="component" value="Chromosome 7"/>
</dbReference>
<evidence type="ECO:0000313" key="1">
    <source>
        <dbReference type="EMBL" id="KAG7588167.1"/>
    </source>
</evidence>
<dbReference type="AlphaFoldDB" id="A0A8T2BL98"/>
<comment type="caution">
    <text evidence="1">The sequence shown here is derived from an EMBL/GenBank/DDBJ whole genome shotgun (WGS) entry which is preliminary data.</text>
</comment>
<evidence type="ECO:0000313" key="2">
    <source>
        <dbReference type="Proteomes" id="UP000694251"/>
    </source>
</evidence>
<protein>
    <submittedName>
        <fullName evidence="1">Uncharacterized protein</fullName>
    </submittedName>
</protein>
<keyword evidence="2" id="KW-1185">Reference proteome</keyword>